<evidence type="ECO:0000313" key="1">
    <source>
        <dbReference type="EMBL" id="HGU16385.1"/>
    </source>
</evidence>
<name>A0A7V4JRK6_9BACT</name>
<protein>
    <submittedName>
        <fullName evidence="1">DUF1015 domain-containing protein</fullName>
    </submittedName>
</protein>
<gene>
    <name evidence="1" type="ORF">ENU91_07075</name>
</gene>
<sequence>MPECLPFCAWRYNPEKVKIEEVIAPPYDIVSEKEIEEFKNKSPYNIFHLELPEDYNKEKELLENWKKAKIIIKDESPAIYFYELEFIHQEKTFIRKGFILLVKLSSFEEGKILPHEKTYSKITNDRFELLKVTQFQFSQIFALYEDPSLETIKNMNIKYKELLYEIKQKNEIHRLYKIFDKKFIKGLLKFLKNKNFYIADGHHRYETALRFKEYMESIYGRNPYKDYNYTAIYICPMEDKNLFMFPTYRVYYFENPEQVIKKIFQFAKVKKILKEDKNFDFNHFFEKVSCEWAILFGKEIKFFSLKEEIFEVIKKEDSLFSEIPLYNFLQILEKILNIKEEDLKEKGKVRFVSQKEELIEEVKKGALGVAFPFISPVILKKVAQTKKLMPHKCTYFYPKILTGLILNEISSKNLNYDKSFYE</sequence>
<dbReference type="PANTHER" id="PTHR36454:SF1">
    <property type="entry name" value="DUF1015 DOMAIN-CONTAINING PROTEIN"/>
    <property type="match status" value="1"/>
</dbReference>
<reference evidence="1" key="1">
    <citation type="journal article" date="2020" name="mSystems">
        <title>Genome- and Community-Level Interaction Insights into Carbon Utilization and Element Cycling Functions of Hydrothermarchaeota in Hydrothermal Sediment.</title>
        <authorList>
            <person name="Zhou Z."/>
            <person name="Liu Y."/>
            <person name="Xu W."/>
            <person name="Pan J."/>
            <person name="Luo Z.H."/>
            <person name="Li M."/>
        </authorList>
    </citation>
    <scope>NUCLEOTIDE SEQUENCE [LARGE SCALE GENOMIC DNA]</scope>
    <source>
        <strain evidence="1">SpSt-711</strain>
    </source>
</reference>
<comment type="caution">
    <text evidence="1">The sequence shown here is derived from an EMBL/GenBank/DDBJ whole genome shotgun (WGS) entry which is preliminary data.</text>
</comment>
<organism evidence="1">
    <name type="scientific">Thermodesulfobacterium geofontis</name>
    <dbReference type="NCBI Taxonomy" id="1295609"/>
    <lineage>
        <taxon>Bacteria</taxon>
        <taxon>Pseudomonadati</taxon>
        <taxon>Thermodesulfobacteriota</taxon>
        <taxon>Thermodesulfobacteria</taxon>
        <taxon>Thermodesulfobacteriales</taxon>
        <taxon>Thermodesulfobacteriaceae</taxon>
        <taxon>Thermodesulfobacterium</taxon>
    </lineage>
</organism>
<dbReference type="AlphaFoldDB" id="A0A7V4JRK6"/>
<dbReference type="InterPro" id="IPR008323">
    <property type="entry name" value="UCP033563"/>
</dbReference>
<proteinExistence type="predicted"/>
<dbReference type="Pfam" id="PF06245">
    <property type="entry name" value="DUF1015"/>
    <property type="match status" value="1"/>
</dbReference>
<accession>A0A7V4JRK6</accession>
<dbReference type="EMBL" id="DTEI01000126">
    <property type="protein sequence ID" value="HGU16385.1"/>
    <property type="molecule type" value="Genomic_DNA"/>
</dbReference>
<dbReference type="PANTHER" id="PTHR36454">
    <property type="entry name" value="LMO2823 PROTEIN"/>
    <property type="match status" value="1"/>
</dbReference>